<dbReference type="InParanoid" id="K3WK54"/>
<reference evidence="4" key="2">
    <citation type="submission" date="2010-04" db="EMBL/GenBank/DDBJ databases">
        <authorList>
            <person name="Buell R."/>
            <person name="Hamilton J."/>
            <person name="Hostetler J."/>
        </authorList>
    </citation>
    <scope>NUCLEOTIDE SEQUENCE [LARGE SCALE GENOMIC DNA]</scope>
    <source>
        <strain evidence="4">DAOM:BR144</strain>
    </source>
</reference>
<proteinExistence type="predicted"/>
<keyword evidence="4" id="KW-1185">Reference proteome</keyword>
<dbReference type="SUPFAM" id="SSF47473">
    <property type="entry name" value="EF-hand"/>
    <property type="match status" value="2"/>
</dbReference>
<evidence type="ECO:0000313" key="3">
    <source>
        <dbReference type="EnsemblProtists" id="PYU1_T005346"/>
    </source>
</evidence>
<accession>K3WK54</accession>
<dbReference type="EnsemblProtists" id="PYU1_T005346">
    <property type="protein sequence ID" value="PYU1_T005346"/>
    <property type="gene ID" value="PYU1_G005335"/>
</dbReference>
<dbReference type="Gene3D" id="1.10.238.10">
    <property type="entry name" value="EF-hand"/>
    <property type="match status" value="2"/>
</dbReference>
<sequence length="614" mass="70052">MSNSNALAVETRAVVVAFLTNWTDMNILTYKFSVHAETSRENRNKVQVVFSKPTPAMPAPAAVAHFCFHLDETLQHVQGFTIESDPHFHALDEIRFDECVIDRVVKRKLLLKQQNLINLNDEFSSTRVPSAIKAKGEEKRERARENLEEYLLEMFQRKDPYNDGRIAFTEFREALYDLELPHLSHRRREILFAFVDQDRDEMVDYAAFTPIAADVIDTLVYKPHGETTGNRAESKAEDKESSDLLAQDGEEAYQALVAREVDHTIQKLNKLFQTREQQAAGSRSGGESETVGLSDATASEGIQEPNEDGQEAALETSPDEEEVQEKPDAFHSTQQLRACLESLQLLISKGEVNMILALVDTSPGGQIPCAQLGELYPRVRSLIFQYQQRCFTDQIDTYLMQQFKNYETSNLRGLAEHLRFKLKQKEIKMVIKDMTKLLLTPYQLMQIVALGDKTRDNDQLVGYKEYIPRMARYLHDQVDLEVVIENATILHGSQDSATSHFNSIPCEDVLKATCMEIFGAHDQRKLGVLSADDFFSCMRELSETLGFQLDDKFEVTQLSVLADPNGSGRVNYLYFLHLLHPLLRFLQQERHLAAARDTMRRHDGKVHADNDEEK</sequence>
<feature type="compositionally biased region" description="Polar residues" evidence="1">
    <location>
        <begin position="276"/>
        <end position="287"/>
    </location>
</feature>
<dbReference type="EMBL" id="GL376633">
    <property type="status" value="NOT_ANNOTATED_CDS"/>
    <property type="molecule type" value="Genomic_DNA"/>
</dbReference>
<dbReference type="HOGENOM" id="CLU_431809_0_0_1"/>
<dbReference type="AlphaFoldDB" id="K3WK54"/>
<organism evidence="3 4">
    <name type="scientific">Globisporangium ultimum (strain ATCC 200006 / CBS 805.95 / DAOM BR144)</name>
    <name type="common">Pythium ultimum</name>
    <dbReference type="NCBI Taxonomy" id="431595"/>
    <lineage>
        <taxon>Eukaryota</taxon>
        <taxon>Sar</taxon>
        <taxon>Stramenopiles</taxon>
        <taxon>Oomycota</taxon>
        <taxon>Peronosporomycetes</taxon>
        <taxon>Pythiales</taxon>
        <taxon>Pythiaceae</taxon>
        <taxon>Globisporangium</taxon>
    </lineage>
</organism>
<dbReference type="eggNOG" id="ENOG502S9DR">
    <property type="taxonomic scope" value="Eukaryota"/>
</dbReference>
<dbReference type="Pfam" id="PF14469">
    <property type="entry name" value="AKAP28"/>
    <property type="match status" value="1"/>
</dbReference>
<reference evidence="4" key="1">
    <citation type="journal article" date="2010" name="Genome Biol.">
        <title>Genome sequence of the necrotrophic plant pathogen Pythium ultimum reveals original pathogenicity mechanisms and effector repertoire.</title>
        <authorList>
            <person name="Levesque C.A."/>
            <person name="Brouwer H."/>
            <person name="Cano L."/>
            <person name="Hamilton J.P."/>
            <person name="Holt C."/>
            <person name="Huitema E."/>
            <person name="Raffaele S."/>
            <person name="Robideau G.P."/>
            <person name="Thines M."/>
            <person name="Win J."/>
            <person name="Zerillo M.M."/>
            <person name="Beakes G.W."/>
            <person name="Boore J.L."/>
            <person name="Busam D."/>
            <person name="Dumas B."/>
            <person name="Ferriera S."/>
            <person name="Fuerstenberg S.I."/>
            <person name="Gachon C.M."/>
            <person name="Gaulin E."/>
            <person name="Govers F."/>
            <person name="Grenville-Briggs L."/>
            <person name="Horner N."/>
            <person name="Hostetler J."/>
            <person name="Jiang R.H."/>
            <person name="Johnson J."/>
            <person name="Krajaejun T."/>
            <person name="Lin H."/>
            <person name="Meijer H.J."/>
            <person name="Moore B."/>
            <person name="Morris P."/>
            <person name="Phuntmart V."/>
            <person name="Puiu D."/>
            <person name="Shetty J."/>
            <person name="Stajich J.E."/>
            <person name="Tripathy S."/>
            <person name="Wawra S."/>
            <person name="van West P."/>
            <person name="Whitty B.R."/>
            <person name="Coutinho P.M."/>
            <person name="Henrissat B."/>
            <person name="Martin F."/>
            <person name="Thomas P.D."/>
            <person name="Tyler B.M."/>
            <person name="De Vries R.P."/>
            <person name="Kamoun S."/>
            <person name="Yandell M."/>
            <person name="Tisserat N."/>
            <person name="Buell C.R."/>
        </authorList>
    </citation>
    <scope>NUCLEOTIDE SEQUENCE</scope>
    <source>
        <strain evidence="4">DAOM:BR144</strain>
    </source>
</reference>
<dbReference type="VEuPathDB" id="FungiDB:PYU1_G005335"/>
<dbReference type="Proteomes" id="UP000019132">
    <property type="component" value="Unassembled WGS sequence"/>
</dbReference>
<dbReference type="PROSITE" id="PS50222">
    <property type="entry name" value="EF_HAND_2"/>
    <property type="match status" value="1"/>
</dbReference>
<protein>
    <recommendedName>
        <fullName evidence="2">EF-hand domain-containing protein</fullName>
    </recommendedName>
</protein>
<evidence type="ECO:0000256" key="1">
    <source>
        <dbReference type="SAM" id="MobiDB-lite"/>
    </source>
</evidence>
<reference evidence="3" key="3">
    <citation type="submission" date="2015-02" db="UniProtKB">
        <authorList>
            <consortium name="EnsemblProtists"/>
        </authorList>
    </citation>
    <scope>IDENTIFICATION</scope>
    <source>
        <strain evidence="3">DAOM BR144</strain>
    </source>
</reference>
<feature type="domain" description="EF-hand" evidence="2">
    <location>
        <begin position="146"/>
        <end position="181"/>
    </location>
</feature>
<evidence type="ECO:0000259" key="2">
    <source>
        <dbReference type="PROSITE" id="PS50222"/>
    </source>
</evidence>
<dbReference type="OMA" id="IPRMAQQ"/>
<dbReference type="InterPro" id="IPR002048">
    <property type="entry name" value="EF_hand_dom"/>
</dbReference>
<dbReference type="InterPro" id="IPR011992">
    <property type="entry name" value="EF-hand-dom_pair"/>
</dbReference>
<name>K3WK54_GLOUD</name>
<dbReference type="GO" id="GO:0005509">
    <property type="term" value="F:calcium ion binding"/>
    <property type="evidence" value="ECO:0007669"/>
    <property type="project" value="InterPro"/>
</dbReference>
<dbReference type="InterPro" id="IPR025663">
    <property type="entry name" value="AKAP_28"/>
</dbReference>
<evidence type="ECO:0000313" key="4">
    <source>
        <dbReference type="Proteomes" id="UP000019132"/>
    </source>
</evidence>
<feature type="region of interest" description="Disordered" evidence="1">
    <location>
        <begin position="276"/>
        <end position="330"/>
    </location>
</feature>